<keyword evidence="3" id="KW-1185">Reference proteome</keyword>
<dbReference type="EMBL" id="FOEF01000005">
    <property type="protein sequence ID" value="SEP27753.1"/>
    <property type="molecule type" value="Genomic_DNA"/>
</dbReference>
<feature type="compositionally biased region" description="Gly residues" evidence="1">
    <location>
        <begin position="353"/>
        <end position="364"/>
    </location>
</feature>
<feature type="compositionally biased region" description="Gly residues" evidence="1">
    <location>
        <begin position="372"/>
        <end position="392"/>
    </location>
</feature>
<feature type="compositionally biased region" description="Polar residues" evidence="1">
    <location>
        <begin position="54"/>
        <end position="69"/>
    </location>
</feature>
<feature type="compositionally biased region" description="Polar residues" evidence="1">
    <location>
        <begin position="258"/>
        <end position="267"/>
    </location>
</feature>
<feature type="region of interest" description="Disordered" evidence="1">
    <location>
        <begin position="238"/>
        <end position="483"/>
    </location>
</feature>
<evidence type="ECO:0008006" key="4">
    <source>
        <dbReference type="Google" id="ProtNLM"/>
    </source>
</evidence>
<name>A0A1H8WJQ4_9PSEU</name>
<gene>
    <name evidence="2" type="ORF">SAMN04489732_105244</name>
</gene>
<dbReference type="STRING" id="394193.SAMN04489732_105244"/>
<dbReference type="RefSeq" id="WP_091617323.1">
    <property type="nucleotide sequence ID" value="NZ_FOEF01000005.1"/>
</dbReference>
<proteinExistence type="predicted"/>
<dbReference type="AlphaFoldDB" id="A0A1H8WJQ4"/>
<feature type="region of interest" description="Disordered" evidence="1">
    <location>
        <begin position="1"/>
        <end position="80"/>
    </location>
</feature>
<feature type="compositionally biased region" description="Gly residues" evidence="1">
    <location>
        <begin position="268"/>
        <end position="283"/>
    </location>
</feature>
<dbReference type="Gene3D" id="1.20.1260.20">
    <property type="entry name" value="PPE superfamily"/>
    <property type="match status" value="1"/>
</dbReference>
<accession>A0A1H8WJQ4</accession>
<feature type="compositionally biased region" description="Gly residues" evidence="1">
    <location>
        <begin position="292"/>
        <end position="305"/>
    </location>
</feature>
<feature type="compositionally biased region" description="Polar residues" evidence="1">
    <location>
        <begin position="10"/>
        <end position="28"/>
    </location>
</feature>
<dbReference type="Proteomes" id="UP000198582">
    <property type="component" value="Unassembled WGS sequence"/>
</dbReference>
<evidence type="ECO:0000256" key="1">
    <source>
        <dbReference type="SAM" id="MobiDB-lite"/>
    </source>
</evidence>
<feature type="compositionally biased region" description="Basic and acidic residues" evidence="1">
    <location>
        <begin position="463"/>
        <end position="475"/>
    </location>
</feature>
<organism evidence="2 3">
    <name type="scientific">Amycolatopsis saalfeldensis</name>
    <dbReference type="NCBI Taxonomy" id="394193"/>
    <lineage>
        <taxon>Bacteria</taxon>
        <taxon>Bacillati</taxon>
        <taxon>Actinomycetota</taxon>
        <taxon>Actinomycetes</taxon>
        <taxon>Pseudonocardiales</taxon>
        <taxon>Pseudonocardiaceae</taxon>
        <taxon>Amycolatopsis</taxon>
    </lineage>
</organism>
<feature type="compositionally biased region" description="Low complexity" evidence="1">
    <location>
        <begin position="416"/>
        <end position="426"/>
    </location>
</feature>
<protein>
    <recommendedName>
        <fullName evidence="4">PPE family protein</fullName>
    </recommendedName>
</protein>
<evidence type="ECO:0000313" key="3">
    <source>
        <dbReference type="Proteomes" id="UP000198582"/>
    </source>
</evidence>
<reference evidence="3" key="1">
    <citation type="submission" date="2016-10" db="EMBL/GenBank/DDBJ databases">
        <authorList>
            <person name="Varghese N."/>
            <person name="Submissions S."/>
        </authorList>
    </citation>
    <scope>NUCLEOTIDE SEQUENCE [LARGE SCALE GENOMIC DNA]</scope>
    <source>
        <strain evidence="3">DSM 44993</strain>
    </source>
</reference>
<feature type="compositionally biased region" description="Gly residues" evidence="1">
    <location>
        <begin position="315"/>
        <end position="342"/>
    </location>
</feature>
<feature type="compositionally biased region" description="Basic and acidic residues" evidence="1">
    <location>
        <begin position="441"/>
        <end position="451"/>
    </location>
</feature>
<dbReference type="InterPro" id="IPR038332">
    <property type="entry name" value="PPE_sf"/>
</dbReference>
<sequence length="483" mass="48247">MSDSHRAEHQQSAGDYYAQTQQRLQQNAARFGSEDRPSAEKGITGETQKEASAYSVTQGNQLLQGQNTRGDAPAPDENYAAKPHEDLYNMVHDGLNLQEINERSRVTNVYGNWLADASNAFRDAANTAGASWQGGAASQANSFFQSTASHTEQTGNAMQLVSNRYSQQSAAADYAQKNMPEPTGFNQQAEISKATAQLNNGDPVASALTMNNVADKQQQADAAHQHAVQVMQGLDSTYHGTATTQPTYAPPPQPGAPDSSTHISSAQPGGGIGTHGSGVGAPGGSSYNPAGGQPGGGQPGVGTGAGSSYTPGSGASTGAGNVGGPPGGGGGFRGPGGGGGFGRVTPDALAMGGPTGGGGSGGGDITRSRPGIGTGRSGGGFAGSRVSGGGYKPGEVEEPGKGAGAGKGAAERLERGGTAAANAGKAGKAGAGGAAGNAAGKKKEEDKEHKNKIPTQVDPDEVFEVRPERGPDGEKITPPVIGG</sequence>
<evidence type="ECO:0000313" key="2">
    <source>
        <dbReference type="EMBL" id="SEP27753.1"/>
    </source>
</evidence>
<dbReference type="OrthoDB" id="3603136at2"/>